<dbReference type="EMBL" id="FQVW01000043">
    <property type="protein sequence ID" value="SHG58825.1"/>
    <property type="molecule type" value="Genomic_DNA"/>
</dbReference>
<dbReference type="Proteomes" id="UP000183988">
    <property type="component" value="Unassembled WGS sequence"/>
</dbReference>
<name>A0A1M5L1K5_9BACI</name>
<feature type="coiled-coil region" evidence="1">
    <location>
        <begin position="38"/>
        <end position="65"/>
    </location>
</feature>
<proteinExistence type="predicted"/>
<dbReference type="RefSeq" id="WP_072891533.1">
    <property type="nucleotide sequence ID" value="NZ_FQVW01000043.1"/>
</dbReference>
<dbReference type="AlphaFoldDB" id="A0A1M5L1K5"/>
<sequence>MKKKVIEWFIKFAWPAVKFVIINFGQTIAKFIFESLKARAREKSINKMEEALKHAKNAEKAAESTNDPKEKMQYYEVAKAYKEEAEYQRRFLADFLDEIENSAIDILETVQQKSSEVEVEDLFIMDKKQGKLKAVENQEILDYKSNKNNKQ</sequence>
<organism evidence="2 3">
    <name type="scientific">Ornithinibacillus halophilus</name>
    <dbReference type="NCBI Taxonomy" id="930117"/>
    <lineage>
        <taxon>Bacteria</taxon>
        <taxon>Bacillati</taxon>
        <taxon>Bacillota</taxon>
        <taxon>Bacilli</taxon>
        <taxon>Bacillales</taxon>
        <taxon>Bacillaceae</taxon>
        <taxon>Ornithinibacillus</taxon>
    </lineage>
</organism>
<evidence type="ECO:0000256" key="1">
    <source>
        <dbReference type="SAM" id="Coils"/>
    </source>
</evidence>
<protein>
    <submittedName>
        <fullName evidence="2">Uncharacterized protein</fullName>
    </submittedName>
</protein>
<evidence type="ECO:0000313" key="3">
    <source>
        <dbReference type="Proteomes" id="UP000183988"/>
    </source>
</evidence>
<accession>A0A1M5L1K5</accession>
<reference evidence="2 3" key="1">
    <citation type="submission" date="2016-11" db="EMBL/GenBank/DDBJ databases">
        <authorList>
            <person name="Jaros S."/>
            <person name="Januszkiewicz K."/>
            <person name="Wedrychowicz H."/>
        </authorList>
    </citation>
    <scope>NUCLEOTIDE SEQUENCE [LARGE SCALE GENOMIC DNA]</scope>
    <source>
        <strain evidence="2 3">IBRC-M 10683</strain>
    </source>
</reference>
<dbReference type="STRING" id="930117.SAMN05216225_104316"/>
<evidence type="ECO:0000313" key="2">
    <source>
        <dbReference type="EMBL" id="SHG58825.1"/>
    </source>
</evidence>
<keyword evidence="1" id="KW-0175">Coiled coil</keyword>
<gene>
    <name evidence="2" type="ORF">SAMN05216225_104316</name>
</gene>
<keyword evidence="3" id="KW-1185">Reference proteome</keyword>